<dbReference type="OrthoDB" id="8019190at2759"/>
<evidence type="ECO:0000313" key="4">
    <source>
        <dbReference type="Proteomes" id="UP000276991"/>
    </source>
</evidence>
<feature type="region of interest" description="Disordered" evidence="1">
    <location>
        <begin position="155"/>
        <end position="176"/>
    </location>
</feature>
<dbReference type="InterPro" id="IPR012337">
    <property type="entry name" value="RNaseH-like_sf"/>
</dbReference>
<gene>
    <name evidence="3" type="ORF">NAV_LOCUS8306</name>
</gene>
<evidence type="ECO:0000256" key="1">
    <source>
        <dbReference type="SAM" id="MobiDB-lite"/>
    </source>
</evidence>
<dbReference type="STRING" id="6277.A0A498SQW1"/>
<feature type="region of interest" description="Disordered" evidence="1">
    <location>
        <begin position="402"/>
        <end position="424"/>
    </location>
</feature>
<feature type="region of interest" description="Disordered" evidence="1">
    <location>
        <begin position="208"/>
        <end position="235"/>
    </location>
</feature>
<protein>
    <recommendedName>
        <fullName evidence="2">Integrase catalytic domain-containing protein</fullName>
    </recommendedName>
</protein>
<dbReference type="Proteomes" id="UP000276991">
    <property type="component" value="Unassembled WGS sequence"/>
</dbReference>
<keyword evidence="4" id="KW-1185">Reference proteome</keyword>
<dbReference type="Gene3D" id="3.30.420.10">
    <property type="entry name" value="Ribonuclease H-like superfamily/Ribonuclease H"/>
    <property type="match status" value="1"/>
</dbReference>
<name>A0A498SQW1_ACAVI</name>
<feature type="domain" description="Integrase catalytic" evidence="2">
    <location>
        <begin position="13"/>
        <end position="207"/>
    </location>
</feature>
<accession>A0A498SQW1</accession>
<sequence length="424" mass="48662">MHCKRWKAKPFKLPTMPKYPVTRVTRSRIFARVGLDIWVPSLSKLRWDWQNDVALFTCCTARAMYLEMADNLSTESFLNVLGRFVARRGYPELILSDNASQFQLVFETIMNQETDVTEFLVKGGMKWKSIIPKAPWSGGIYERIVGPMKKALSSRKKTAEGKGFNNPHSRNRRNTQYSAANIQTLNGKLLNRPINTLYPLEISQEESSIEQFQESPDQTEKEEQPIARQTRSATRLQQDQCTSTDGYLGYHLTCPEKWNCREITTENATIITVTVHTRTYVRKVIHTRTYVRKVTIKCSSITRIMCTKALPQMVIVSSFRSNDYLRNYITVLQSLKSDRKDLASTENCTTPMGKCVTNTSVVLWNKTAATGHYLCRRIRKFKALKYGTHLVIEPQVRENSSRIQTSANGFNVPQRGMSEKSENL</sequence>
<proteinExistence type="predicted"/>
<dbReference type="EMBL" id="UPTC01002467">
    <property type="protein sequence ID" value="VBB33515.1"/>
    <property type="molecule type" value="Genomic_DNA"/>
</dbReference>
<feature type="compositionally biased region" description="Polar residues" evidence="1">
    <location>
        <begin position="402"/>
        <end position="411"/>
    </location>
</feature>
<evidence type="ECO:0000259" key="2">
    <source>
        <dbReference type="PROSITE" id="PS50994"/>
    </source>
</evidence>
<dbReference type="SUPFAM" id="SSF53098">
    <property type="entry name" value="Ribonuclease H-like"/>
    <property type="match status" value="1"/>
</dbReference>
<evidence type="ECO:0000313" key="3">
    <source>
        <dbReference type="EMBL" id="VBB33515.1"/>
    </source>
</evidence>
<dbReference type="GO" id="GO:0015074">
    <property type="term" value="P:DNA integration"/>
    <property type="evidence" value="ECO:0007669"/>
    <property type="project" value="InterPro"/>
</dbReference>
<reference evidence="3 4" key="1">
    <citation type="submission" date="2018-08" db="EMBL/GenBank/DDBJ databases">
        <authorList>
            <person name="Laetsch R D."/>
            <person name="Stevens L."/>
            <person name="Kumar S."/>
            <person name="Blaxter L. M."/>
        </authorList>
    </citation>
    <scope>NUCLEOTIDE SEQUENCE [LARGE SCALE GENOMIC DNA]</scope>
</reference>
<dbReference type="PROSITE" id="PS50994">
    <property type="entry name" value="INTEGRASE"/>
    <property type="match status" value="1"/>
</dbReference>
<dbReference type="PANTHER" id="PTHR47331">
    <property type="entry name" value="PHD-TYPE DOMAIN-CONTAINING PROTEIN"/>
    <property type="match status" value="1"/>
</dbReference>
<dbReference type="AlphaFoldDB" id="A0A498SQW1"/>
<dbReference type="GO" id="GO:0003676">
    <property type="term" value="F:nucleic acid binding"/>
    <property type="evidence" value="ECO:0007669"/>
    <property type="project" value="InterPro"/>
</dbReference>
<dbReference type="InterPro" id="IPR036397">
    <property type="entry name" value="RNaseH_sf"/>
</dbReference>
<organism evidence="3 4">
    <name type="scientific">Acanthocheilonema viteae</name>
    <name type="common">Filarial nematode worm</name>
    <name type="synonym">Dipetalonema viteae</name>
    <dbReference type="NCBI Taxonomy" id="6277"/>
    <lineage>
        <taxon>Eukaryota</taxon>
        <taxon>Metazoa</taxon>
        <taxon>Ecdysozoa</taxon>
        <taxon>Nematoda</taxon>
        <taxon>Chromadorea</taxon>
        <taxon>Rhabditida</taxon>
        <taxon>Spirurina</taxon>
        <taxon>Spiruromorpha</taxon>
        <taxon>Filarioidea</taxon>
        <taxon>Onchocercidae</taxon>
        <taxon>Acanthocheilonema</taxon>
    </lineage>
</organism>
<dbReference type="InterPro" id="IPR001584">
    <property type="entry name" value="Integrase_cat-core"/>
</dbReference>